<comment type="caution">
    <text evidence="3">The sequence shown here is derived from an EMBL/GenBank/DDBJ whole genome shotgun (WGS) entry which is preliminary data.</text>
</comment>
<proteinExistence type="predicted"/>
<keyword evidence="1" id="KW-0175">Coiled coil</keyword>
<reference evidence="3" key="1">
    <citation type="submission" date="2012-05" db="EMBL/GenBank/DDBJ databases">
        <authorList>
            <person name="Studholme D.J."/>
            <person name="Wasukira A."/>
            <person name="Grant M."/>
        </authorList>
    </citation>
    <scope>NUCLEOTIDE SEQUENCE [LARGE SCALE GENOMIC DNA]</scope>
    <source>
        <strain evidence="3">NCPPB 890</strain>
    </source>
</reference>
<feature type="compositionally biased region" description="Polar residues" evidence="2">
    <location>
        <begin position="1"/>
        <end position="10"/>
    </location>
</feature>
<gene>
    <name evidence="3" type="ORF">A11K_0109835</name>
</gene>
<organism evidence="3">
    <name type="scientific">Xanthomonas vasicola pv. vasculorum NCPPB 890</name>
    <dbReference type="NCBI Taxonomy" id="1184265"/>
    <lineage>
        <taxon>Bacteria</taxon>
        <taxon>Pseudomonadati</taxon>
        <taxon>Pseudomonadota</taxon>
        <taxon>Gammaproteobacteria</taxon>
        <taxon>Lysobacterales</taxon>
        <taxon>Lysobacteraceae</taxon>
        <taxon>Xanthomonas</taxon>
    </lineage>
</organism>
<feature type="region of interest" description="Disordered" evidence="2">
    <location>
        <begin position="1"/>
        <end position="27"/>
    </location>
</feature>
<name>A0A837B5J1_XANVA</name>
<feature type="coiled-coil region" evidence="1">
    <location>
        <begin position="103"/>
        <end position="130"/>
    </location>
</feature>
<sequence length="245" mass="26876">MNSNQPTSEYAATDAREASPNPGRLEQVRTKFEEASQALRDAVSRKSAMKERAATMARARDAAEAEATAARQQWSALLRGADGVLTRDVQKLRVAERSALTLVEEYVAMQQEIESLLAALEIEVAELAETSIDLHDAVVELVSSDAFSLMMVQSGDAIATAFVLFKKTENARVLARSRLSDDELRLMFLHQVGMKMDAHMQAANDSVRDVLSVPELVLDGVDMALAKSPARRSQLRQEMEASKIA</sequence>
<evidence type="ECO:0000256" key="1">
    <source>
        <dbReference type="SAM" id="Coils"/>
    </source>
</evidence>
<evidence type="ECO:0000256" key="2">
    <source>
        <dbReference type="SAM" id="MobiDB-lite"/>
    </source>
</evidence>
<evidence type="ECO:0000313" key="3">
    <source>
        <dbReference type="EMBL" id="KFA02406.1"/>
    </source>
</evidence>
<protein>
    <submittedName>
        <fullName evidence="3">Uncharacterized protein</fullName>
    </submittedName>
</protein>
<accession>A0A837B5J1</accession>
<dbReference type="EMBL" id="AKBN01000527">
    <property type="protein sequence ID" value="KFA02406.1"/>
    <property type="molecule type" value="Genomic_DNA"/>
</dbReference>
<dbReference type="AlphaFoldDB" id="A0A837B5J1"/>
<dbReference type="RefSeq" id="WP_010369963.1">
    <property type="nucleotide sequence ID" value="NZ_AKBN02000027.1"/>
</dbReference>